<dbReference type="Proteomes" id="UP001431209">
    <property type="component" value="Unassembled WGS sequence"/>
</dbReference>
<feature type="compositionally biased region" description="Basic and acidic residues" evidence="2">
    <location>
        <begin position="266"/>
        <end position="284"/>
    </location>
</feature>
<evidence type="ECO:0000259" key="3">
    <source>
        <dbReference type="PROSITE" id="PS50102"/>
    </source>
</evidence>
<feature type="compositionally biased region" description="Basic and acidic residues" evidence="2">
    <location>
        <begin position="188"/>
        <end position="197"/>
    </location>
</feature>
<name>A0AAW2ZSU7_9EUKA</name>
<evidence type="ECO:0000256" key="1">
    <source>
        <dbReference type="PROSITE-ProRule" id="PRU00176"/>
    </source>
</evidence>
<feature type="compositionally biased region" description="Acidic residues" evidence="2">
    <location>
        <begin position="163"/>
        <end position="187"/>
    </location>
</feature>
<feature type="region of interest" description="Disordered" evidence="2">
    <location>
        <begin position="149"/>
        <end position="202"/>
    </location>
</feature>
<proteinExistence type="predicted"/>
<dbReference type="AlphaFoldDB" id="A0AAW2ZSU7"/>
<organism evidence="4 5">
    <name type="scientific">Acrasis kona</name>
    <dbReference type="NCBI Taxonomy" id="1008807"/>
    <lineage>
        <taxon>Eukaryota</taxon>
        <taxon>Discoba</taxon>
        <taxon>Heterolobosea</taxon>
        <taxon>Tetramitia</taxon>
        <taxon>Eutetramitia</taxon>
        <taxon>Acrasidae</taxon>
        <taxon>Acrasis</taxon>
    </lineage>
</organism>
<comment type="caution">
    <text evidence="4">The sequence shown here is derived from an EMBL/GenBank/DDBJ whole genome shotgun (WGS) entry which is preliminary data.</text>
</comment>
<protein>
    <submittedName>
        <fullName evidence="4">Developmentally-regulated protein</fullName>
    </submittedName>
</protein>
<dbReference type="Pfam" id="PF00076">
    <property type="entry name" value="RRM_1"/>
    <property type="match status" value="1"/>
</dbReference>
<accession>A0AAW2ZSU7</accession>
<feature type="region of interest" description="Disordered" evidence="2">
    <location>
        <begin position="242"/>
        <end position="284"/>
    </location>
</feature>
<feature type="compositionally biased region" description="Acidic residues" evidence="2">
    <location>
        <begin position="31"/>
        <end position="50"/>
    </location>
</feature>
<dbReference type="SUPFAM" id="SSF54928">
    <property type="entry name" value="RNA-binding domain, RBD"/>
    <property type="match status" value="1"/>
</dbReference>
<sequence>MTKNRMTLKDLISSKDIPDDDLDASFRVPSDDDSSEDIEDEVEDSEEGEEVLNGIDEAVYEESDDEDAEDLIDRTAVIGNLGGNATEEDIVMHFRKLGVQDILDDRESSGIVAVRFVTIADRDRAVSDYHGSYLKGTKIEVSPWRILEDGQDDYDSDGSQAEVDSDGDDSDDEEDYSDSDDDDDQEDQPSKSRRIDQSDIDNVYEEMINLSTDQKETEDKIENIISVLCTFQDKLHRYKRRISSLENELDRSNGKIKELKRKLKHRGSEYSHKRNDYNKRSRKY</sequence>
<evidence type="ECO:0000313" key="5">
    <source>
        <dbReference type="Proteomes" id="UP001431209"/>
    </source>
</evidence>
<dbReference type="Gene3D" id="3.30.70.330">
    <property type="match status" value="1"/>
</dbReference>
<dbReference type="GO" id="GO:0003723">
    <property type="term" value="F:RNA binding"/>
    <property type="evidence" value="ECO:0007669"/>
    <property type="project" value="UniProtKB-UniRule"/>
</dbReference>
<dbReference type="InterPro" id="IPR012677">
    <property type="entry name" value="Nucleotide-bd_a/b_plait_sf"/>
</dbReference>
<reference evidence="4 5" key="1">
    <citation type="submission" date="2024-03" db="EMBL/GenBank/DDBJ databases">
        <title>The Acrasis kona genome and developmental transcriptomes reveal deep origins of eukaryotic multicellular pathways.</title>
        <authorList>
            <person name="Sheikh S."/>
            <person name="Fu C.-J."/>
            <person name="Brown M.W."/>
            <person name="Baldauf S.L."/>
        </authorList>
    </citation>
    <scope>NUCLEOTIDE SEQUENCE [LARGE SCALE GENOMIC DNA]</scope>
    <source>
        <strain evidence="4 5">ATCC MYA-3509</strain>
    </source>
</reference>
<dbReference type="EMBL" id="JAOPGA020001894">
    <property type="protein sequence ID" value="KAL0492023.1"/>
    <property type="molecule type" value="Genomic_DNA"/>
</dbReference>
<dbReference type="InterPro" id="IPR000504">
    <property type="entry name" value="RRM_dom"/>
</dbReference>
<feature type="domain" description="RRM" evidence="3">
    <location>
        <begin position="74"/>
        <end position="146"/>
    </location>
</feature>
<dbReference type="InterPro" id="IPR035979">
    <property type="entry name" value="RBD_domain_sf"/>
</dbReference>
<evidence type="ECO:0000313" key="4">
    <source>
        <dbReference type="EMBL" id="KAL0492023.1"/>
    </source>
</evidence>
<keyword evidence="5" id="KW-1185">Reference proteome</keyword>
<gene>
    <name evidence="4" type="ORF">AKO1_000446</name>
</gene>
<dbReference type="PROSITE" id="PS50102">
    <property type="entry name" value="RRM"/>
    <property type="match status" value="1"/>
</dbReference>
<evidence type="ECO:0000256" key="2">
    <source>
        <dbReference type="SAM" id="MobiDB-lite"/>
    </source>
</evidence>
<dbReference type="CDD" id="cd00590">
    <property type="entry name" value="RRM_SF"/>
    <property type="match status" value="1"/>
</dbReference>
<feature type="compositionally biased region" description="Basic and acidic residues" evidence="2">
    <location>
        <begin position="248"/>
        <end position="257"/>
    </location>
</feature>
<dbReference type="SMART" id="SM00360">
    <property type="entry name" value="RRM"/>
    <property type="match status" value="1"/>
</dbReference>
<keyword evidence="1" id="KW-0694">RNA-binding</keyword>
<feature type="region of interest" description="Disordered" evidence="2">
    <location>
        <begin position="1"/>
        <end position="53"/>
    </location>
</feature>